<dbReference type="GO" id="GO:0015768">
    <property type="term" value="P:maltose transport"/>
    <property type="evidence" value="ECO:0007669"/>
    <property type="project" value="TreeGrafter"/>
</dbReference>
<evidence type="ECO:0000256" key="1">
    <source>
        <dbReference type="ARBA" id="ARBA00008520"/>
    </source>
</evidence>
<organism evidence="6">
    <name type="scientific">Staphylothermus marinus</name>
    <dbReference type="NCBI Taxonomy" id="2280"/>
    <lineage>
        <taxon>Archaea</taxon>
        <taxon>Thermoproteota</taxon>
        <taxon>Thermoprotei</taxon>
        <taxon>Desulfurococcales</taxon>
        <taxon>Desulfurococcaceae</taxon>
        <taxon>Staphylothermus</taxon>
    </lineage>
</organism>
<dbReference type="Gene3D" id="3.40.190.10">
    <property type="entry name" value="Periplasmic binding protein-like II"/>
    <property type="match status" value="2"/>
</dbReference>
<dbReference type="GO" id="GO:0042956">
    <property type="term" value="P:maltodextrin transmembrane transport"/>
    <property type="evidence" value="ECO:0007669"/>
    <property type="project" value="TreeGrafter"/>
</dbReference>
<keyword evidence="5" id="KW-0472">Membrane</keyword>
<feature type="region of interest" description="Disordered" evidence="4">
    <location>
        <begin position="39"/>
        <end position="60"/>
    </location>
</feature>
<comment type="similarity">
    <text evidence="1">Belongs to the bacterial solute-binding protein 1 family.</text>
</comment>
<dbReference type="PANTHER" id="PTHR30061">
    <property type="entry name" value="MALTOSE-BINDING PERIPLASMIC PROTEIN"/>
    <property type="match status" value="1"/>
</dbReference>
<keyword evidence="2" id="KW-0813">Transport</keyword>
<dbReference type="GO" id="GO:1901982">
    <property type="term" value="F:maltose binding"/>
    <property type="evidence" value="ECO:0007669"/>
    <property type="project" value="TreeGrafter"/>
</dbReference>
<keyword evidence="5" id="KW-1133">Transmembrane helix</keyword>
<accession>A0A7C4HA28</accession>
<feature type="compositionally biased region" description="Low complexity" evidence="4">
    <location>
        <begin position="39"/>
        <end position="53"/>
    </location>
</feature>
<dbReference type="SUPFAM" id="SSF53850">
    <property type="entry name" value="Periplasmic binding protein-like II"/>
    <property type="match status" value="1"/>
</dbReference>
<dbReference type="Pfam" id="PF01547">
    <property type="entry name" value="SBP_bac_1"/>
    <property type="match status" value="1"/>
</dbReference>
<comment type="caution">
    <text evidence="6">The sequence shown here is derived from an EMBL/GenBank/DDBJ whole genome shotgun (WGS) entry which is preliminary data.</text>
</comment>
<dbReference type="InterPro" id="IPR006059">
    <property type="entry name" value="SBP"/>
</dbReference>
<evidence type="ECO:0000256" key="5">
    <source>
        <dbReference type="SAM" id="Phobius"/>
    </source>
</evidence>
<sequence>MAGALTKIQAVIIVLIIVIAAVLSIAILTMQKQGQVVTTTSPTLTETSPTQTEVSSPSPTETLEEYEIVIGNVSLKVSREFKEFVDKVKAGEISVKIYFGHALAEHERSAFVKVLNMFNQEFPGIVVEELPYASMDLLKSQISAIATLLPEQREGHIGKVPDVFTWAHDWIGSFADKGWIIPLEKVLDEEAINEIRTMLLPIAFESVRYKLKTYGLPYAGEAIALIINKKLVDTVPTTFSEMKSIMEEFYDPVNERYGLSLQFDPYHIYPFITAFGGYYYDPGKENIYERFGVNSTRTKQGVEFFIRNVLRYMDYSSLSGERQLSLFTANRTPMIITGPWNLPAINGSIGLENVVIVPIPSIDDKIPRPFSGFRNLYLTIMAETGGINRLYATVLFVLYISLNDNVLKILVDENNYIPVKISVIDYVIENKDKYSIVYGFYQQILRSIPMPNDPLMDMAWGVGTYLNAIIGEFTNAIAAGKSLDEAIEQAVAVINEKLDEGYARIIGSLSG</sequence>
<feature type="transmembrane region" description="Helical" evidence="5">
    <location>
        <begin position="12"/>
        <end position="30"/>
    </location>
</feature>
<evidence type="ECO:0000256" key="2">
    <source>
        <dbReference type="ARBA" id="ARBA00022448"/>
    </source>
</evidence>
<dbReference type="PANTHER" id="PTHR30061:SF50">
    <property type="entry name" value="MALTOSE_MALTODEXTRIN-BINDING PERIPLASMIC PROTEIN"/>
    <property type="match status" value="1"/>
</dbReference>
<evidence type="ECO:0000256" key="4">
    <source>
        <dbReference type="SAM" id="MobiDB-lite"/>
    </source>
</evidence>
<reference evidence="6" key="1">
    <citation type="journal article" date="2020" name="mSystems">
        <title>Genome- and Community-Level Interaction Insights into Carbon Utilization and Element Cycling Functions of Hydrothermarchaeota in Hydrothermal Sediment.</title>
        <authorList>
            <person name="Zhou Z."/>
            <person name="Liu Y."/>
            <person name="Xu W."/>
            <person name="Pan J."/>
            <person name="Luo Z.H."/>
            <person name="Li M."/>
        </authorList>
    </citation>
    <scope>NUCLEOTIDE SEQUENCE [LARGE SCALE GENOMIC DNA]</scope>
    <source>
        <strain evidence="6">SpSt-642</strain>
    </source>
</reference>
<dbReference type="AlphaFoldDB" id="A0A7C4HA28"/>
<dbReference type="EMBL" id="DTBJ01000057">
    <property type="protein sequence ID" value="HGM59243.1"/>
    <property type="molecule type" value="Genomic_DNA"/>
</dbReference>
<dbReference type="GO" id="GO:0055052">
    <property type="term" value="C:ATP-binding cassette (ABC) transporter complex, substrate-binding subunit-containing"/>
    <property type="evidence" value="ECO:0007669"/>
    <property type="project" value="TreeGrafter"/>
</dbReference>
<gene>
    <name evidence="6" type="ORF">ENU14_06650</name>
</gene>
<keyword evidence="5" id="KW-0812">Transmembrane</keyword>
<protein>
    <submittedName>
        <fullName evidence="6">Extracellular solute-binding protein</fullName>
    </submittedName>
</protein>
<name>A0A7C4HA28_STAMA</name>
<evidence type="ECO:0000313" key="6">
    <source>
        <dbReference type="EMBL" id="HGM59243.1"/>
    </source>
</evidence>
<keyword evidence="3" id="KW-0732">Signal</keyword>
<evidence type="ECO:0000256" key="3">
    <source>
        <dbReference type="ARBA" id="ARBA00022729"/>
    </source>
</evidence>
<proteinExistence type="inferred from homology"/>